<feature type="domain" description="N-acetyltransferase ESCO acetyl-transferase" evidence="13">
    <location>
        <begin position="185"/>
        <end position="247"/>
    </location>
</feature>
<dbReference type="RefSeq" id="XP_717591.2">
    <property type="nucleotide sequence ID" value="XM_712498.2"/>
</dbReference>
<evidence type="ECO:0000256" key="1">
    <source>
        <dbReference type="ARBA" id="ARBA00004123"/>
    </source>
</evidence>
<dbReference type="GO" id="GO:0061733">
    <property type="term" value="F:protein-lysine-acetyltransferase activity"/>
    <property type="evidence" value="ECO:0000318"/>
    <property type="project" value="GO_Central"/>
</dbReference>
<evidence type="ECO:0000256" key="9">
    <source>
        <dbReference type="ARBA" id="ARBA00023306"/>
    </source>
</evidence>
<evidence type="ECO:0000256" key="3">
    <source>
        <dbReference type="ARBA" id="ARBA00022043"/>
    </source>
</evidence>
<keyword evidence="8" id="KW-0539">Nucleus</keyword>
<protein>
    <recommendedName>
        <fullName evidence="3">N-acetyltransferase ECO1</fullName>
    </recommendedName>
    <alternativeName>
        <fullName evidence="11">Establishment of cohesion protein 1</fullName>
    </alternativeName>
</protein>
<dbReference type="Pfam" id="PF13880">
    <property type="entry name" value="Acetyltransf_13"/>
    <property type="match status" value="1"/>
</dbReference>
<evidence type="ECO:0000259" key="12">
    <source>
        <dbReference type="Pfam" id="PF13878"/>
    </source>
</evidence>
<gene>
    <name evidence="14" type="primary">ECO1</name>
    <name evidence="15" type="ordered locus">CAALFM_C107830CA</name>
    <name evidence="14" type="ordered locus">orf19.12520</name>
</gene>
<dbReference type="OrthoDB" id="428854at2759"/>
<dbReference type="FunCoup" id="A0A1D8PE50">
    <property type="interactions" value="39"/>
</dbReference>
<sequence length="260" mass="29519">MGSINSQKAQKIQSILALPSNFKKITCSTCDMTYNPHISQDKLLHNKYHTNFINGIPWNYKTDNDVLIIENFTLVETPKLNSTGKSLKSTKTRHTFKGSIICINKSNKRHIQKVELLLSMVNQELNASQDSGQWKKPEFDKSKAFVIIIDNKAIGLCTTDTIQPDQGRWMIHKTQSIVPNQINRNVVIGISRIWISRKWRQYGLGKKLLNVVLKNSIYSVQLLKNQVAFSQPSFSGGMLAKSFNGVKHKSGEMLLPVYIE</sequence>
<reference evidence="15 16" key="3">
    <citation type="journal article" date="2013" name="Genome Biol.">
        <title>Assembly of a phased diploid Candida albicans genome facilitates allele-specific measurements and provides a simple model for repeat and indel structure.</title>
        <authorList>
            <person name="Muzzey D."/>
            <person name="Schwartz K."/>
            <person name="Weissman J.S."/>
            <person name="Sherlock G."/>
        </authorList>
    </citation>
    <scope>NUCLEOTIDE SEQUENCE [LARGE SCALE GENOMIC DNA]</scope>
    <source>
        <strain evidence="16">SC5314 / ATCC MYA-2876</strain>
    </source>
</reference>
<dbReference type="Pfam" id="PF13878">
    <property type="entry name" value="zf-C2H2_3"/>
    <property type="match status" value="1"/>
</dbReference>
<keyword evidence="5" id="KW-0479">Metal-binding</keyword>
<dbReference type="InterPro" id="IPR028005">
    <property type="entry name" value="AcTrfase_ESCO_Znf_dom"/>
</dbReference>
<dbReference type="GO" id="GO:0003682">
    <property type="term" value="F:chromatin binding"/>
    <property type="evidence" value="ECO:0007669"/>
    <property type="project" value="EnsemblFungi"/>
</dbReference>
<dbReference type="GO" id="GO:0034089">
    <property type="term" value="P:establishment of meiotic sister chromatid cohesion"/>
    <property type="evidence" value="ECO:0007669"/>
    <property type="project" value="EnsemblFungi"/>
</dbReference>
<dbReference type="GO" id="GO:0007064">
    <property type="term" value="P:mitotic sister chromatid cohesion"/>
    <property type="evidence" value="ECO:0000318"/>
    <property type="project" value="GO_Central"/>
</dbReference>
<dbReference type="GO" id="GO:0007076">
    <property type="term" value="P:mitotic chromosome condensation"/>
    <property type="evidence" value="ECO:0007669"/>
    <property type="project" value="EnsemblFungi"/>
</dbReference>
<evidence type="ECO:0000256" key="8">
    <source>
        <dbReference type="ARBA" id="ARBA00023242"/>
    </source>
</evidence>
<dbReference type="Gene3D" id="3.40.630.30">
    <property type="match status" value="1"/>
</dbReference>
<dbReference type="PANTHER" id="PTHR45884:SF2">
    <property type="entry name" value="N-ACETYLTRANSFERASE ECO"/>
    <property type="match status" value="1"/>
</dbReference>
<keyword evidence="7" id="KW-0862">Zinc</keyword>
<dbReference type="GO" id="GO:0007088">
    <property type="term" value="P:regulation of mitotic nuclear division"/>
    <property type="evidence" value="ECO:0007669"/>
    <property type="project" value="EnsemblFungi"/>
</dbReference>
<reference evidence="15 16" key="2">
    <citation type="journal article" date="2007" name="Genome Biol.">
        <title>Assembly of the Candida albicans genome into sixteen supercontigs aligned on the eight chromosomes.</title>
        <authorList>
            <person name="van het Hoog M."/>
            <person name="Rast T.J."/>
            <person name="Martchenko M."/>
            <person name="Grindle S."/>
            <person name="Dignard D."/>
            <person name="Hogues H."/>
            <person name="Cuomo C."/>
            <person name="Berriman M."/>
            <person name="Scherer S."/>
            <person name="Magee B.B."/>
            <person name="Whiteway M."/>
            <person name="Chibana H."/>
            <person name="Nantel A."/>
            <person name="Magee P.T."/>
        </authorList>
    </citation>
    <scope>GENOME REANNOTATION</scope>
    <source>
        <strain evidence="16">SC5314 / ATCC MYA-2876</strain>
    </source>
</reference>
<dbReference type="GO" id="GO:0000785">
    <property type="term" value="C:chromatin"/>
    <property type="evidence" value="ECO:0000318"/>
    <property type="project" value="GO_Central"/>
</dbReference>
<proteinExistence type="inferred from homology"/>
<comment type="subcellular location">
    <subcellularLocation>
        <location evidence="1">Nucleus</location>
    </subcellularLocation>
</comment>
<evidence type="ECO:0000256" key="11">
    <source>
        <dbReference type="ARBA" id="ARBA00032212"/>
    </source>
</evidence>
<dbReference type="PANTHER" id="PTHR45884">
    <property type="entry name" value="N-ACETYLTRANSFERASE ECO"/>
    <property type="match status" value="1"/>
</dbReference>
<dbReference type="EMBL" id="CP017623">
    <property type="protein sequence ID" value="AOW26424.1"/>
    <property type="molecule type" value="Genomic_DNA"/>
</dbReference>
<dbReference type="eggNOG" id="KOG3014">
    <property type="taxonomic scope" value="Eukaryota"/>
</dbReference>
<keyword evidence="16" id="KW-1185">Reference proteome</keyword>
<evidence type="ECO:0000256" key="4">
    <source>
        <dbReference type="ARBA" id="ARBA00022679"/>
    </source>
</evidence>
<dbReference type="GO" id="GO:0006260">
    <property type="term" value="P:DNA replication"/>
    <property type="evidence" value="ECO:0007669"/>
    <property type="project" value="EnsemblFungi"/>
</dbReference>
<evidence type="ECO:0000313" key="16">
    <source>
        <dbReference type="Proteomes" id="UP000000559"/>
    </source>
</evidence>
<dbReference type="KEGG" id="cal:CAALFM_C107830CA"/>
<evidence type="ECO:0000256" key="6">
    <source>
        <dbReference type="ARBA" id="ARBA00022771"/>
    </source>
</evidence>
<evidence type="ECO:0000313" key="14">
    <source>
        <dbReference type="CGD" id="CAL0000174681"/>
    </source>
</evidence>
<keyword evidence="10" id="KW-0012">Acyltransferase</keyword>
<evidence type="ECO:0000256" key="2">
    <source>
        <dbReference type="ARBA" id="ARBA00005816"/>
    </source>
</evidence>
<dbReference type="InterPro" id="IPR028009">
    <property type="entry name" value="ESCO_Acetyltransf_dom"/>
</dbReference>
<organism evidence="15 16">
    <name type="scientific">Candida albicans (strain SC5314 / ATCC MYA-2876)</name>
    <name type="common">Yeast</name>
    <dbReference type="NCBI Taxonomy" id="237561"/>
    <lineage>
        <taxon>Eukaryota</taxon>
        <taxon>Fungi</taxon>
        <taxon>Dikarya</taxon>
        <taxon>Ascomycota</taxon>
        <taxon>Saccharomycotina</taxon>
        <taxon>Pichiomycetes</taxon>
        <taxon>Debaryomycetaceae</taxon>
        <taxon>Candida/Lodderomyces clade</taxon>
        <taxon>Candida</taxon>
    </lineage>
</organism>
<dbReference type="InterPro" id="IPR016181">
    <property type="entry name" value="Acyl_CoA_acyltransferase"/>
</dbReference>
<dbReference type="GO" id="GO:0032200">
    <property type="term" value="P:telomere organization"/>
    <property type="evidence" value="ECO:0007669"/>
    <property type="project" value="EnsemblFungi"/>
</dbReference>
<dbReference type="AlphaFoldDB" id="A0A1D8PE50"/>
<keyword evidence="9" id="KW-0131">Cell cycle</keyword>
<dbReference type="CDD" id="cd04301">
    <property type="entry name" value="NAT_SF"/>
    <property type="match status" value="1"/>
</dbReference>
<keyword evidence="4" id="KW-0808">Transferase</keyword>
<dbReference type="InParanoid" id="A0A1D8PE50"/>
<dbReference type="GO" id="GO:0034087">
    <property type="term" value="P:establishment of mitotic sister chromatid cohesion"/>
    <property type="evidence" value="ECO:0007669"/>
    <property type="project" value="EnsemblFungi"/>
</dbReference>
<name>A0A1D8PE50_CANAL</name>
<evidence type="ECO:0000256" key="5">
    <source>
        <dbReference type="ARBA" id="ARBA00022723"/>
    </source>
</evidence>
<dbReference type="GO" id="GO:0070058">
    <property type="term" value="P:tRNA gene clustering"/>
    <property type="evidence" value="ECO:0007669"/>
    <property type="project" value="EnsemblFungi"/>
</dbReference>
<evidence type="ECO:0000259" key="13">
    <source>
        <dbReference type="Pfam" id="PF13880"/>
    </source>
</evidence>
<dbReference type="GO" id="GO:0043596">
    <property type="term" value="C:nuclear replication fork"/>
    <property type="evidence" value="ECO:0007669"/>
    <property type="project" value="EnsemblFungi"/>
</dbReference>
<comment type="similarity">
    <text evidence="2">Belongs to the acetyltransferase family. ECO subfamily.</text>
</comment>
<accession>A0A1D8PE50</accession>
<evidence type="ECO:0000256" key="7">
    <source>
        <dbReference type="ARBA" id="ARBA00022833"/>
    </source>
</evidence>
<evidence type="ECO:0000313" key="15">
    <source>
        <dbReference type="EMBL" id="AOW26424.1"/>
    </source>
</evidence>
<keyword evidence="6" id="KW-0863">Zinc-finger</keyword>
<dbReference type="GO" id="GO:0008270">
    <property type="term" value="F:zinc ion binding"/>
    <property type="evidence" value="ECO:0007669"/>
    <property type="project" value="UniProtKB-KW"/>
</dbReference>
<dbReference type="VEuPathDB" id="FungiDB:C1_07830C_A"/>
<dbReference type="CGD" id="CAL0000174681">
    <property type="gene designation" value="ECO1"/>
</dbReference>
<dbReference type="SMR" id="A0A1D8PE50"/>
<dbReference type="GO" id="GO:0005634">
    <property type="term" value="C:nucleus"/>
    <property type="evidence" value="ECO:0000318"/>
    <property type="project" value="GO_Central"/>
</dbReference>
<feature type="domain" description="N-acetyltransferase ESCO zinc-finger" evidence="12">
    <location>
        <begin position="13"/>
        <end position="50"/>
    </location>
</feature>
<dbReference type="Proteomes" id="UP000000559">
    <property type="component" value="Chromosome 1"/>
</dbReference>
<dbReference type="GO" id="GO:0140588">
    <property type="term" value="P:chromatin looping"/>
    <property type="evidence" value="ECO:0007669"/>
    <property type="project" value="EnsemblFungi"/>
</dbReference>
<evidence type="ECO:0000256" key="10">
    <source>
        <dbReference type="ARBA" id="ARBA00023315"/>
    </source>
</evidence>
<dbReference type="STRING" id="237561.A0A1D8PE50"/>
<dbReference type="GO" id="GO:0006302">
    <property type="term" value="P:double-strand break repair"/>
    <property type="evidence" value="ECO:0007669"/>
    <property type="project" value="EnsemblFungi"/>
</dbReference>
<dbReference type="GeneID" id="3640736"/>
<dbReference type="SUPFAM" id="SSF55729">
    <property type="entry name" value="Acyl-CoA N-acyltransferases (Nat)"/>
    <property type="match status" value="1"/>
</dbReference>
<reference evidence="15 16" key="1">
    <citation type="journal article" date="2004" name="Proc. Natl. Acad. Sci. U.S.A.">
        <title>The diploid genome sequence of Candida albicans.</title>
        <authorList>
            <person name="Jones T."/>
            <person name="Federspiel N.A."/>
            <person name="Chibana H."/>
            <person name="Dungan J."/>
            <person name="Kalman S."/>
            <person name="Magee B.B."/>
            <person name="Newport G."/>
            <person name="Thorstenson Y.R."/>
            <person name="Agabian N."/>
            <person name="Magee P.T."/>
            <person name="Davis R.W."/>
            <person name="Scherer S."/>
        </authorList>
    </citation>
    <scope>NUCLEOTIDE SEQUENCE [LARGE SCALE GENOMIC DNA]</scope>
    <source>
        <strain evidence="16">SC5314 / ATCC MYA-2876</strain>
    </source>
</reference>